<keyword evidence="2" id="KW-1185">Reference proteome</keyword>
<gene>
    <name evidence="1" type="ORF">PGH26_07380</name>
</gene>
<name>A0ABZ0KZX6_9BACL</name>
<accession>A0ABZ0KZX6</accession>
<proteinExistence type="predicted"/>
<evidence type="ECO:0000313" key="2">
    <source>
        <dbReference type="Proteomes" id="UP001303532"/>
    </source>
</evidence>
<evidence type="ECO:0000313" key="1">
    <source>
        <dbReference type="EMBL" id="WOV85748.1"/>
    </source>
</evidence>
<dbReference type="RefSeq" id="WP_323693344.1">
    <property type="nucleotide sequence ID" value="NZ_CP116341.1"/>
</dbReference>
<dbReference type="Proteomes" id="UP001303532">
    <property type="component" value="Chromosome"/>
</dbReference>
<dbReference type="EMBL" id="CP116341">
    <property type="protein sequence ID" value="WOV85748.1"/>
    <property type="molecule type" value="Genomic_DNA"/>
</dbReference>
<reference evidence="1 2" key="1">
    <citation type="submission" date="2023-01" db="EMBL/GenBank/DDBJ databases">
        <title>Sporosarcina sp. nov., isolated from Korean tranditional fermented seafood 'Jeotgal'.</title>
        <authorList>
            <person name="Yang A.-I."/>
        </authorList>
    </citation>
    <scope>NUCLEOTIDE SEQUENCE [LARGE SCALE GENOMIC DNA]</scope>
    <source>
        <strain evidence="1 2">B2O-1</strain>
    </source>
</reference>
<sequence>MAFVFIGLSIIIGSGLIAHSLDKTKGRKHRYEFVAVGERNIIIFDKETGSYWQKLIEQSEGSAEWKKQESPIAKQ</sequence>
<protein>
    <submittedName>
        <fullName evidence="1">Uncharacterized protein</fullName>
    </submittedName>
</protein>
<organism evidence="1 2">
    <name type="scientific">Sporosarcina jeotgali</name>
    <dbReference type="NCBI Taxonomy" id="3020056"/>
    <lineage>
        <taxon>Bacteria</taxon>
        <taxon>Bacillati</taxon>
        <taxon>Bacillota</taxon>
        <taxon>Bacilli</taxon>
        <taxon>Bacillales</taxon>
        <taxon>Caryophanaceae</taxon>
        <taxon>Sporosarcina</taxon>
    </lineage>
</organism>